<dbReference type="OrthoDB" id="886161at2"/>
<reference evidence="1 2" key="1">
    <citation type="submission" date="2018-12" db="EMBL/GenBank/DDBJ databases">
        <title>three novel Halomonas strain isolated from plants.</title>
        <authorList>
            <person name="Sun C."/>
        </authorList>
    </citation>
    <scope>NUCLEOTIDE SEQUENCE [LARGE SCALE GENOMIC DNA]</scope>
    <source>
        <strain evidence="1 2">RC</strain>
    </source>
</reference>
<evidence type="ECO:0000313" key="1">
    <source>
        <dbReference type="EMBL" id="RUR46310.1"/>
    </source>
</evidence>
<dbReference type="Proteomes" id="UP000286912">
    <property type="component" value="Unassembled WGS sequence"/>
</dbReference>
<proteinExistence type="predicted"/>
<protein>
    <submittedName>
        <fullName evidence="1">DUF2806 domain-containing protein</fullName>
    </submittedName>
</protein>
<sequence length="341" mass="38863">MLGEKLLIRLWETLTNDGIGSLASPWQIKREGKAHAEVRRDEMLMLAQAEVEAEQIKRGKKKLLDDGRLIELSESTNQKDDFVDYLGRLEPTFSLDVFSKKTGQQRKAKEIQQEININKTIGLVEEELLRSQQEPSEKEVDSDWLSRWRDHAKSTNNEELRQIWARTLAGEVKSPGSYSLRTLEFIKNLSQEEAMAISSLGQFAIGRSIFKCSQLEKQGIDFNFLLQMDDLGIVNGVQGGQVSGLELQFKSREPKKFSNMLINRNRILLIEADDPNKELALGCYQISQIGAEVLSLGDFNANEQYMMEIGEEIKKQGFDVKIALWIQTHAEHGQYFNAQPI</sequence>
<comment type="caution">
    <text evidence="1">The sequence shown here is derived from an EMBL/GenBank/DDBJ whole genome shotgun (WGS) entry which is preliminary data.</text>
</comment>
<name>A0A433LC16_9GAMM</name>
<dbReference type="RefSeq" id="WP_126981719.1">
    <property type="nucleotide sequence ID" value="NZ_RZHD01000005.1"/>
</dbReference>
<dbReference type="Pfam" id="PF10987">
    <property type="entry name" value="DUF2806"/>
    <property type="match status" value="1"/>
</dbReference>
<evidence type="ECO:0000313" key="2">
    <source>
        <dbReference type="Proteomes" id="UP000286912"/>
    </source>
</evidence>
<gene>
    <name evidence="1" type="ORF">ELY37_10025</name>
</gene>
<dbReference type="AlphaFoldDB" id="A0A433LC16"/>
<dbReference type="EMBL" id="RZHD01000005">
    <property type="protein sequence ID" value="RUR46310.1"/>
    <property type="molecule type" value="Genomic_DNA"/>
</dbReference>
<keyword evidence="2" id="KW-1185">Reference proteome</keyword>
<accession>A0A433LC16</accession>
<organism evidence="1 2">
    <name type="scientific">Vreelandella populi</name>
    <dbReference type="NCBI Taxonomy" id="2498858"/>
    <lineage>
        <taxon>Bacteria</taxon>
        <taxon>Pseudomonadati</taxon>
        <taxon>Pseudomonadota</taxon>
        <taxon>Gammaproteobacteria</taxon>
        <taxon>Oceanospirillales</taxon>
        <taxon>Halomonadaceae</taxon>
        <taxon>Vreelandella</taxon>
    </lineage>
</organism>
<dbReference type="InterPro" id="IPR021254">
    <property type="entry name" value="DUF2806"/>
</dbReference>